<feature type="region of interest" description="Disordered" evidence="8">
    <location>
        <begin position="1"/>
        <end position="22"/>
    </location>
</feature>
<evidence type="ECO:0000256" key="8">
    <source>
        <dbReference type="SAM" id="MobiDB-lite"/>
    </source>
</evidence>
<dbReference type="CDD" id="cd06261">
    <property type="entry name" value="TM_PBP2"/>
    <property type="match status" value="1"/>
</dbReference>
<dbReference type="Pfam" id="PF12911">
    <property type="entry name" value="OppC_N"/>
    <property type="match status" value="1"/>
</dbReference>
<name>A0A1W6ZAU0_9BORD</name>
<feature type="transmembrane region" description="Helical" evidence="7">
    <location>
        <begin position="262"/>
        <end position="283"/>
    </location>
</feature>
<feature type="transmembrane region" description="Helical" evidence="7">
    <location>
        <begin position="216"/>
        <end position="241"/>
    </location>
</feature>
<evidence type="ECO:0000256" key="6">
    <source>
        <dbReference type="ARBA" id="ARBA00023136"/>
    </source>
</evidence>
<dbReference type="PANTHER" id="PTHR43386:SF25">
    <property type="entry name" value="PEPTIDE ABC TRANSPORTER PERMEASE PROTEIN"/>
    <property type="match status" value="1"/>
</dbReference>
<comment type="subcellular location">
    <subcellularLocation>
        <location evidence="1 7">Cell membrane</location>
        <topology evidence="1 7">Multi-pass membrane protein</topology>
    </subcellularLocation>
</comment>
<dbReference type="InterPro" id="IPR025966">
    <property type="entry name" value="OppC_N"/>
</dbReference>
<dbReference type="Gene3D" id="1.10.3720.10">
    <property type="entry name" value="MetI-like"/>
    <property type="match status" value="1"/>
</dbReference>
<dbReference type="PROSITE" id="PS50928">
    <property type="entry name" value="ABC_TM1"/>
    <property type="match status" value="1"/>
</dbReference>
<dbReference type="STRING" id="463040.CAL15_08185"/>
<dbReference type="GO" id="GO:0055085">
    <property type="term" value="P:transmembrane transport"/>
    <property type="evidence" value="ECO:0007669"/>
    <property type="project" value="InterPro"/>
</dbReference>
<keyword evidence="3" id="KW-1003">Cell membrane</keyword>
<evidence type="ECO:0000256" key="1">
    <source>
        <dbReference type="ARBA" id="ARBA00004651"/>
    </source>
</evidence>
<keyword evidence="4 7" id="KW-0812">Transmembrane</keyword>
<feature type="transmembrane region" description="Helical" evidence="7">
    <location>
        <begin position="34"/>
        <end position="56"/>
    </location>
</feature>
<evidence type="ECO:0000313" key="11">
    <source>
        <dbReference type="Proteomes" id="UP000194161"/>
    </source>
</evidence>
<dbReference type="EMBL" id="CP021111">
    <property type="protein sequence ID" value="ARP94365.1"/>
    <property type="molecule type" value="Genomic_DNA"/>
</dbReference>
<feature type="transmembrane region" description="Helical" evidence="7">
    <location>
        <begin position="99"/>
        <end position="125"/>
    </location>
</feature>
<dbReference type="SUPFAM" id="SSF161098">
    <property type="entry name" value="MetI-like"/>
    <property type="match status" value="1"/>
</dbReference>
<keyword evidence="5 7" id="KW-1133">Transmembrane helix</keyword>
<feature type="compositionally biased region" description="Low complexity" evidence="8">
    <location>
        <begin position="1"/>
        <end position="14"/>
    </location>
</feature>
<organism evidence="10 11">
    <name type="scientific">Bordetella genomosp. 13</name>
    <dbReference type="NCBI Taxonomy" id="463040"/>
    <lineage>
        <taxon>Bacteria</taxon>
        <taxon>Pseudomonadati</taxon>
        <taxon>Pseudomonadota</taxon>
        <taxon>Betaproteobacteria</taxon>
        <taxon>Burkholderiales</taxon>
        <taxon>Alcaligenaceae</taxon>
        <taxon>Bordetella</taxon>
    </lineage>
</organism>
<protein>
    <submittedName>
        <fullName evidence="10">Diguanylate cyclase</fullName>
    </submittedName>
</protein>
<dbReference type="InterPro" id="IPR050366">
    <property type="entry name" value="BP-dependent_transpt_permease"/>
</dbReference>
<dbReference type="InterPro" id="IPR035906">
    <property type="entry name" value="MetI-like_sf"/>
</dbReference>
<dbReference type="InterPro" id="IPR000515">
    <property type="entry name" value="MetI-like"/>
</dbReference>
<comment type="similarity">
    <text evidence="7">Belongs to the binding-protein-dependent transport system permease family.</text>
</comment>
<keyword evidence="2 7" id="KW-0813">Transport</keyword>
<dbReference type="AlphaFoldDB" id="A0A1W6ZAU0"/>
<accession>A0A1W6ZAU0</accession>
<dbReference type="KEGG" id="bgm:CAL15_08185"/>
<dbReference type="GO" id="GO:0005886">
    <property type="term" value="C:plasma membrane"/>
    <property type="evidence" value="ECO:0007669"/>
    <property type="project" value="UniProtKB-SubCell"/>
</dbReference>
<feature type="transmembrane region" description="Helical" evidence="7">
    <location>
        <begin position="137"/>
        <end position="159"/>
    </location>
</feature>
<gene>
    <name evidence="10" type="ORF">CAL15_08185</name>
</gene>
<dbReference type="OrthoDB" id="9783218at2"/>
<evidence type="ECO:0000256" key="7">
    <source>
        <dbReference type="RuleBase" id="RU363032"/>
    </source>
</evidence>
<reference evidence="10 11" key="1">
    <citation type="submission" date="2017-05" db="EMBL/GenBank/DDBJ databases">
        <title>Complete and WGS of Bordetella genogroups.</title>
        <authorList>
            <person name="Spilker T."/>
            <person name="LiPuma J."/>
        </authorList>
    </citation>
    <scope>NUCLEOTIDE SEQUENCE [LARGE SCALE GENOMIC DNA]</scope>
    <source>
        <strain evidence="10 11">AU7206</strain>
    </source>
</reference>
<evidence type="ECO:0000259" key="9">
    <source>
        <dbReference type="PROSITE" id="PS50928"/>
    </source>
</evidence>
<dbReference type="Proteomes" id="UP000194161">
    <property type="component" value="Chromosome"/>
</dbReference>
<proteinExistence type="inferred from homology"/>
<evidence type="ECO:0000256" key="4">
    <source>
        <dbReference type="ARBA" id="ARBA00022692"/>
    </source>
</evidence>
<evidence type="ECO:0000256" key="2">
    <source>
        <dbReference type="ARBA" id="ARBA00022448"/>
    </source>
</evidence>
<sequence length="297" mass="31539">MNTATATAAAAATPPVVPPRSGNRAWRKFRRNRVAMLGAGIVLLFVLMALLAPWLATHDPFQTSFMTIRKAPSASFWLGTDELGRDIYTRLLYGARASLMAGLVSVVIALIVGVPFGLAAGYFGGWTDSVISRCTEALLAIPFLILAIALAAFLGPSLVNAMVAIGVSAAPKFIRITRGQVLAVKNEDYVQSARALGASDLRIIGRHVLPNVMPPLIVQATITIATAIIAEASLSFLGLGLQPPNPSWGSMLNTAKNFMTQAPWMSIFPGSAIFLAVLGFNLLGDGLRDALDPRQEK</sequence>
<keyword evidence="6 7" id="KW-0472">Membrane</keyword>
<feature type="domain" description="ABC transmembrane type-1" evidence="9">
    <location>
        <begin position="95"/>
        <end position="284"/>
    </location>
</feature>
<dbReference type="PANTHER" id="PTHR43386">
    <property type="entry name" value="OLIGOPEPTIDE TRANSPORT SYSTEM PERMEASE PROTEIN APPC"/>
    <property type="match status" value="1"/>
</dbReference>
<dbReference type="Pfam" id="PF00528">
    <property type="entry name" value="BPD_transp_1"/>
    <property type="match status" value="1"/>
</dbReference>
<evidence type="ECO:0000256" key="5">
    <source>
        <dbReference type="ARBA" id="ARBA00022989"/>
    </source>
</evidence>
<evidence type="ECO:0000313" key="10">
    <source>
        <dbReference type="EMBL" id="ARP94365.1"/>
    </source>
</evidence>
<dbReference type="RefSeq" id="WP_086078130.1">
    <property type="nucleotide sequence ID" value="NZ_CP021111.1"/>
</dbReference>
<evidence type="ECO:0000256" key="3">
    <source>
        <dbReference type="ARBA" id="ARBA00022475"/>
    </source>
</evidence>
<keyword evidence="11" id="KW-1185">Reference proteome</keyword>